<name>A0ABR1P0G5_DIAER</name>
<dbReference type="Proteomes" id="UP001430848">
    <property type="component" value="Unassembled WGS sequence"/>
</dbReference>
<gene>
    <name evidence="4" type="ORF">SLS63_009172</name>
</gene>
<accession>A0ABR1P0G5</accession>
<dbReference type="SUPFAM" id="SSF57701">
    <property type="entry name" value="Zn2/Cys6 DNA-binding domain"/>
    <property type="match status" value="1"/>
</dbReference>
<feature type="region of interest" description="Disordered" evidence="2">
    <location>
        <begin position="1"/>
        <end position="30"/>
    </location>
</feature>
<keyword evidence="5" id="KW-1185">Reference proteome</keyword>
<keyword evidence="1" id="KW-0539">Nucleus</keyword>
<dbReference type="Pfam" id="PF00172">
    <property type="entry name" value="Zn_clus"/>
    <property type="match status" value="1"/>
</dbReference>
<dbReference type="InterPro" id="IPR053181">
    <property type="entry name" value="EcdB-like_regulator"/>
</dbReference>
<feature type="domain" description="Zn(2)-C6 fungal-type" evidence="3">
    <location>
        <begin position="37"/>
        <end position="67"/>
    </location>
</feature>
<dbReference type="CDD" id="cd00067">
    <property type="entry name" value="GAL4"/>
    <property type="match status" value="1"/>
</dbReference>
<sequence>MEVDSQAVSGSRPSSPQPTGTSGALSRTQRGAIAAQACDTCRSRKQKCDEQRPKCGTCVKFKLDCRYREPQPTKKDKTLVEILERIKSLEGKIDNLTAQGLAANFQSSISGDAFVQTPAPMGSVRGSVASISSSSAFVPGPPSDVVPSSGNATSYSYVSSVRAMLGWPAVQELLKVVHPSVPGRDQGSLIEQGGIPIQQRVGPSLPLTTNGPRRSRAASNLESPSVAGSPSPTQALNSLTWESVQVLTKAFFDTFNLLHPIVDRMPLSGLDKYETLVRVPDFGGPGSQEDYTSHFQEHFASQIVLRRLSADFNNVLSSVSSSPRSSVSSSSSPAPAIPGAIKPLVMQLDQWRELLPLHLRWVEGDHGTFLPPGHDAYGTPVYHTATPVTAPSPALPAVAPRVTPVTSVAFTPDLNSHPVAYPYAMDIQVALLRTRYYTTKLLLYRPFVYKALHHPDQMSNEDADGVANCLNACLMWPITLSPACTRKLLIPSLFFWTQNILGALAILHLSEKVPILARIRASGVCGPSFEADARETVRLGLEWIDDLREVDSEAEWAWGVAKGLFGLDS</sequence>
<evidence type="ECO:0000313" key="5">
    <source>
        <dbReference type="Proteomes" id="UP001430848"/>
    </source>
</evidence>
<dbReference type="InterPro" id="IPR001138">
    <property type="entry name" value="Zn2Cys6_DnaBD"/>
</dbReference>
<dbReference type="PROSITE" id="PS00463">
    <property type="entry name" value="ZN2_CY6_FUNGAL_1"/>
    <property type="match status" value="1"/>
</dbReference>
<organism evidence="4 5">
    <name type="scientific">Diaporthe eres</name>
    <name type="common">Phomopsis oblonga</name>
    <dbReference type="NCBI Taxonomy" id="83184"/>
    <lineage>
        <taxon>Eukaryota</taxon>
        <taxon>Fungi</taxon>
        <taxon>Dikarya</taxon>
        <taxon>Ascomycota</taxon>
        <taxon>Pezizomycotina</taxon>
        <taxon>Sordariomycetes</taxon>
        <taxon>Sordariomycetidae</taxon>
        <taxon>Diaporthales</taxon>
        <taxon>Diaporthaceae</taxon>
        <taxon>Diaporthe</taxon>
        <taxon>Diaporthe eres species complex</taxon>
    </lineage>
</organism>
<dbReference type="InterPro" id="IPR036864">
    <property type="entry name" value="Zn2-C6_fun-type_DNA-bd_sf"/>
</dbReference>
<dbReference type="PANTHER" id="PTHR47785:SF6">
    <property type="entry name" value="ZN(II)2CYS6 TRANSCRIPTION FACTOR (EUROFUNG)"/>
    <property type="match status" value="1"/>
</dbReference>
<comment type="caution">
    <text evidence="4">The sequence shown here is derived from an EMBL/GenBank/DDBJ whole genome shotgun (WGS) entry which is preliminary data.</text>
</comment>
<dbReference type="EMBL" id="JAKNSF020000065">
    <property type="protein sequence ID" value="KAK7722777.1"/>
    <property type="molecule type" value="Genomic_DNA"/>
</dbReference>
<dbReference type="PROSITE" id="PS50048">
    <property type="entry name" value="ZN2_CY6_FUNGAL_2"/>
    <property type="match status" value="1"/>
</dbReference>
<evidence type="ECO:0000256" key="2">
    <source>
        <dbReference type="SAM" id="MobiDB-lite"/>
    </source>
</evidence>
<dbReference type="SMART" id="SM00066">
    <property type="entry name" value="GAL4"/>
    <property type="match status" value="1"/>
</dbReference>
<dbReference type="PANTHER" id="PTHR47785">
    <property type="entry name" value="ZN(II)2CYS6 TRANSCRIPTION FACTOR (EUROFUNG)-RELATED-RELATED"/>
    <property type="match status" value="1"/>
</dbReference>
<evidence type="ECO:0000259" key="3">
    <source>
        <dbReference type="PROSITE" id="PS50048"/>
    </source>
</evidence>
<proteinExistence type="predicted"/>
<reference evidence="4 5" key="1">
    <citation type="submission" date="2024-02" db="EMBL/GenBank/DDBJ databases">
        <title>De novo assembly and annotation of 12 fungi associated with fruit tree decline syndrome in Ontario, Canada.</title>
        <authorList>
            <person name="Sulman M."/>
            <person name="Ellouze W."/>
            <person name="Ilyukhin E."/>
        </authorList>
    </citation>
    <scope>NUCLEOTIDE SEQUENCE [LARGE SCALE GENOMIC DNA]</scope>
    <source>
        <strain evidence="4 5">M169</strain>
    </source>
</reference>
<evidence type="ECO:0000313" key="4">
    <source>
        <dbReference type="EMBL" id="KAK7722777.1"/>
    </source>
</evidence>
<dbReference type="Gene3D" id="4.10.240.10">
    <property type="entry name" value="Zn(2)-C6 fungal-type DNA-binding domain"/>
    <property type="match status" value="1"/>
</dbReference>
<evidence type="ECO:0000256" key="1">
    <source>
        <dbReference type="ARBA" id="ARBA00023242"/>
    </source>
</evidence>
<protein>
    <recommendedName>
        <fullName evidence="3">Zn(2)-C6 fungal-type domain-containing protein</fullName>
    </recommendedName>
</protein>
<feature type="region of interest" description="Disordered" evidence="2">
    <location>
        <begin position="200"/>
        <end position="234"/>
    </location>
</feature>
<dbReference type="CDD" id="cd12148">
    <property type="entry name" value="fungal_TF_MHR"/>
    <property type="match status" value="1"/>
</dbReference>
<feature type="compositionally biased region" description="Polar residues" evidence="2">
    <location>
        <begin position="206"/>
        <end position="234"/>
    </location>
</feature>
<feature type="compositionally biased region" description="Polar residues" evidence="2">
    <location>
        <begin position="1"/>
        <end position="29"/>
    </location>
</feature>